<reference evidence="2 3" key="1">
    <citation type="journal article" date="2021" name="J. Hered.">
        <title>A chromosome-level genome assembly of the parasitoid wasp, Cotesia glomerata (Hymenoptera: Braconidae).</title>
        <authorList>
            <person name="Pinto B.J."/>
            <person name="Weis J.J."/>
            <person name="Gamble T."/>
            <person name="Ode P.J."/>
            <person name="Paul R."/>
            <person name="Zaspel J.M."/>
        </authorList>
    </citation>
    <scope>NUCLEOTIDE SEQUENCE [LARGE SCALE GENOMIC DNA]</scope>
    <source>
        <strain evidence="2">CgM1</strain>
    </source>
</reference>
<name>A0AAV7IQL8_COTGL</name>
<sequence>MEICPAPVTRSEIPHSIITIRNTICKYVQPSVPKSFKPVRYYWCNDIPFEADTTYKLSFLDGPTPSGNSVKPVLPEDSLTVGDGKLNDETIHKLSYLGNWSVKREIPNESGPWRAVQQWLGRGPIQDNTTSKDAYTWKCIARSKPFKASTNLRCPCASIDGCRIPVPESFKPKKIYTKSDVPMDEKTTYKLSYWPYETPSKEIHPWNQKVQYQVPSTPLDDTTVYNLSYWPNNQRVRKPFSHSAKQTKNLLNIGEGFDEKTTYKLSYFACGDNVQRKPIRPIARPSEFSKGPLNDDTVHKLSYLGNYGVKPEEPILPSSSIEDWLESGPMQKLTTQKKDFSWKCSEPGPTASKPEDNLGFSSLPLECCTTHKLSYYPNDLQGLIRSKSFKPPIDNRYRPPDVPFEEATTMRLSYQPVDCLPREKPWAQRIEYHPPLTLMEDNTIYNQSYIPPGTLEALPCDQPCPQLLSDMGQDTCNAYPQSYCIAECSS</sequence>
<dbReference type="InterPro" id="IPR033336">
    <property type="entry name" value="SAXO1/2"/>
</dbReference>
<comment type="similarity">
    <text evidence="1">Belongs to the FAM154 family.</text>
</comment>
<dbReference type="PANTHER" id="PTHR31516">
    <property type="entry name" value="STABILIZER OF AXONEMAL MICROTUBULES 2"/>
    <property type="match status" value="1"/>
</dbReference>
<evidence type="ECO:0000313" key="3">
    <source>
        <dbReference type="Proteomes" id="UP000826195"/>
    </source>
</evidence>
<evidence type="ECO:0000313" key="2">
    <source>
        <dbReference type="EMBL" id="KAH0567063.1"/>
    </source>
</evidence>
<organism evidence="2 3">
    <name type="scientific">Cotesia glomerata</name>
    <name type="common">Lepidopteran parasitic wasp</name>
    <name type="synonym">Apanteles glomeratus</name>
    <dbReference type="NCBI Taxonomy" id="32391"/>
    <lineage>
        <taxon>Eukaryota</taxon>
        <taxon>Metazoa</taxon>
        <taxon>Ecdysozoa</taxon>
        <taxon>Arthropoda</taxon>
        <taxon>Hexapoda</taxon>
        <taxon>Insecta</taxon>
        <taxon>Pterygota</taxon>
        <taxon>Neoptera</taxon>
        <taxon>Endopterygota</taxon>
        <taxon>Hymenoptera</taxon>
        <taxon>Apocrita</taxon>
        <taxon>Ichneumonoidea</taxon>
        <taxon>Braconidae</taxon>
        <taxon>Microgastrinae</taxon>
        <taxon>Cotesia</taxon>
    </lineage>
</organism>
<evidence type="ECO:0000256" key="1">
    <source>
        <dbReference type="ARBA" id="ARBA00008738"/>
    </source>
</evidence>
<dbReference type="Proteomes" id="UP000826195">
    <property type="component" value="Unassembled WGS sequence"/>
</dbReference>
<dbReference type="GO" id="GO:0005814">
    <property type="term" value="C:centriole"/>
    <property type="evidence" value="ECO:0007669"/>
    <property type="project" value="TreeGrafter"/>
</dbReference>
<gene>
    <name evidence="2" type="ORF">KQX54_006425</name>
</gene>
<dbReference type="AlphaFoldDB" id="A0AAV7IQL8"/>
<accession>A0AAV7IQL8</accession>
<proteinExistence type="inferred from homology"/>
<comment type="caution">
    <text evidence="2">The sequence shown here is derived from an EMBL/GenBank/DDBJ whole genome shotgun (WGS) entry which is preliminary data.</text>
</comment>
<dbReference type="GO" id="GO:0008017">
    <property type="term" value="F:microtubule binding"/>
    <property type="evidence" value="ECO:0007669"/>
    <property type="project" value="InterPro"/>
</dbReference>
<keyword evidence="3" id="KW-1185">Reference proteome</keyword>
<dbReference type="GO" id="GO:0005879">
    <property type="term" value="C:axonemal microtubule"/>
    <property type="evidence" value="ECO:0007669"/>
    <property type="project" value="TreeGrafter"/>
</dbReference>
<dbReference type="EMBL" id="JAHXZJ010000001">
    <property type="protein sequence ID" value="KAH0567063.1"/>
    <property type="molecule type" value="Genomic_DNA"/>
</dbReference>
<protein>
    <submittedName>
        <fullName evidence="2">Uncharacterized protein</fullName>
    </submittedName>
</protein>
<dbReference type="PANTHER" id="PTHR31516:SF17">
    <property type="entry name" value="STABILIZER OF AXONEMAL MICROTUBULES 2"/>
    <property type="match status" value="1"/>
</dbReference>
<dbReference type="GO" id="GO:0036064">
    <property type="term" value="C:ciliary basal body"/>
    <property type="evidence" value="ECO:0007669"/>
    <property type="project" value="TreeGrafter"/>
</dbReference>
<dbReference type="GO" id="GO:0036126">
    <property type="term" value="C:sperm flagellum"/>
    <property type="evidence" value="ECO:0007669"/>
    <property type="project" value="TreeGrafter"/>
</dbReference>